<evidence type="ECO:0000259" key="10">
    <source>
        <dbReference type="Pfam" id="PF08544"/>
    </source>
</evidence>
<evidence type="ECO:0000256" key="5">
    <source>
        <dbReference type="ARBA" id="ARBA00022777"/>
    </source>
</evidence>
<dbReference type="AlphaFoldDB" id="I6ZZE7"/>
<dbReference type="OrthoDB" id="9769912at2"/>
<evidence type="ECO:0000256" key="1">
    <source>
        <dbReference type="ARBA" id="ARBA00022605"/>
    </source>
</evidence>
<dbReference type="NCBIfam" id="NF002288">
    <property type="entry name" value="PRK01212.1-4"/>
    <property type="match status" value="1"/>
</dbReference>
<dbReference type="RefSeq" id="WP_014855809.1">
    <property type="nucleotide sequence ID" value="NC_018178.1"/>
</dbReference>
<dbReference type="GO" id="GO:0009088">
    <property type="term" value="P:threonine biosynthetic process"/>
    <property type="evidence" value="ECO:0007669"/>
    <property type="project" value="UniProtKB-UniRule"/>
</dbReference>
<dbReference type="InterPro" id="IPR000870">
    <property type="entry name" value="Homoserine_kinase"/>
</dbReference>
<sequence>MSSKSIKVFAPASVSNVGPGFDMMGFALHTPGDEVTVKLTDRKEIRIVKISGDNGYLPYEIEKNTTTGAMLSLLKKYRINAGMDVFIHKKMGIGSGLGSSAASAVAGVFALNELLELRLSRYELLEHALKGEFIASRSIHADNVAPCLYGGFVLIRSYNPIDIIKIDYPDDLYCSIVYPNIEIKTSEARKLISKNVSMKKAIAQAGNASALIAGLITADYDLIGRSIVDYFAEPKRAALIPCYDDVRNAALEKGAINCNITGSGPSMFAFSRTESDARSIARAMLKAVKSAGFDGKTYVSKINKKGPVVLK</sequence>
<dbReference type="PRINTS" id="PR00958">
    <property type="entry name" value="HOMSERKINASE"/>
</dbReference>
<comment type="caution">
    <text evidence="7">Lacks conserved residue(s) required for the propagation of feature annotation.</text>
</comment>
<keyword evidence="2 7" id="KW-0808">Transferase</keyword>
<comment type="pathway">
    <text evidence="7">Amino-acid biosynthesis; L-threonine biosynthesis; L-threonine from L-aspartate: step 4/5.</text>
</comment>
<keyword evidence="1 7" id="KW-0028">Amino-acid biosynthesis</keyword>
<dbReference type="GO" id="GO:0005737">
    <property type="term" value="C:cytoplasm"/>
    <property type="evidence" value="ECO:0007669"/>
    <property type="project" value="UniProtKB-SubCell"/>
</dbReference>
<keyword evidence="4 7" id="KW-0547">Nucleotide-binding</keyword>
<keyword evidence="6 7" id="KW-0067">ATP-binding</keyword>
<dbReference type="Pfam" id="PF00288">
    <property type="entry name" value="GHMP_kinases_N"/>
    <property type="match status" value="1"/>
</dbReference>
<dbReference type="Gene3D" id="3.30.70.890">
    <property type="entry name" value="GHMP kinase, C-terminal domain"/>
    <property type="match status" value="1"/>
</dbReference>
<evidence type="ECO:0000313" key="12">
    <source>
        <dbReference type="Proteomes" id="UP000009011"/>
    </source>
</evidence>
<evidence type="ECO:0000313" key="11">
    <source>
        <dbReference type="EMBL" id="AFN74373.1"/>
    </source>
</evidence>
<evidence type="ECO:0000256" key="2">
    <source>
        <dbReference type="ARBA" id="ARBA00022679"/>
    </source>
</evidence>
<dbReference type="Proteomes" id="UP000009011">
    <property type="component" value="Chromosome"/>
</dbReference>
<dbReference type="Gene3D" id="3.30.230.10">
    <property type="match status" value="1"/>
</dbReference>
<dbReference type="InterPro" id="IPR014721">
    <property type="entry name" value="Ribsml_uS5_D2-typ_fold_subgr"/>
</dbReference>
<dbReference type="Pfam" id="PF08544">
    <property type="entry name" value="GHMP_kinases_C"/>
    <property type="match status" value="1"/>
</dbReference>
<evidence type="ECO:0000256" key="7">
    <source>
        <dbReference type="HAMAP-Rule" id="MF_00384"/>
    </source>
</evidence>
<dbReference type="SUPFAM" id="SSF54211">
    <property type="entry name" value="Ribosomal protein S5 domain 2-like"/>
    <property type="match status" value="1"/>
</dbReference>
<evidence type="ECO:0000259" key="9">
    <source>
        <dbReference type="Pfam" id="PF00288"/>
    </source>
</evidence>
<name>I6ZZE7_MELRP</name>
<comment type="similarity">
    <text evidence="7">Belongs to the GHMP kinase family. Homoserine kinase subfamily.</text>
</comment>
<comment type="subcellular location">
    <subcellularLocation>
        <location evidence="7">Cytoplasm</location>
    </subcellularLocation>
</comment>
<dbReference type="NCBIfam" id="TIGR00191">
    <property type="entry name" value="thrB"/>
    <property type="match status" value="1"/>
</dbReference>
<dbReference type="InterPro" id="IPR020568">
    <property type="entry name" value="Ribosomal_Su5_D2-typ_SF"/>
</dbReference>
<protein>
    <recommendedName>
        <fullName evidence="7 8">Homoserine kinase</fullName>
        <shortName evidence="7">HK</shortName>
        <shortName evidence="7">HSK</shortName>
        <ecNumber evidence="7 8">2.7.1.39</ecNumber>
    </recommendedName>
</protein>
<dbReference type="STRING" id="1191523.MROS_1134"/>
<dbReference type="HOGENOM" id="CLU_041243_1_1_10"/>
<dbReference type="PANTHER" id="PTHR20861">
    <property type="entry name" value="HOMOSERINE/4-DIPHOSPHOCYTIDYL-2-C-METHYL-D-ERYTHRITOL KINASE"/>
    <property type="match status" value="1"/>
</dbReference>
<dbReference type="eggNOG" id="COG0083">
    <property type="taxonomic scope" value="Bacteria"/>
</dbReference>
<comment type="function">
    <text evidence="7">Catalyzes the ATP-dependent phosphorylation of L-homoserine to L-homoserine phosphate.</text>
</comment>
<dbReference type="PATRIC" id="fig|1191523.3.peg.1200"/>
<dbReference type="GO" id="GO:0004413">
    <property type="term" value="F:homoserine kinase activity"/>
    <property type="evidence" value="ECO:0007669"/>
    <property type="project" value="UniProtKB-UniRule"/>
</dbReference>
<dbReference type="KEGG" id="mro:MROS_1134"/>
<comment type="catalytic activity">
    <reaction evidence="7">
        <text>L-homoserine + ATP = O-phospho-L-homoserine + ADP + H(+)</text>
        <dbReference type="Rhea" id="RHEA:13985"/>
        <dbReference type="ChEBI" id="CHEBI:15378"/>
        <dbReference type="ChEBI" id="CHEBI:30616"/>
        <dbReference type="ChEBI" id="CHEBI:57476"/>
        <dbReference type="ChEBI" id="CHEBI:57590"/>
        <dbReference type="ChEBI" id="CHEBI:456216"/>
        <dbReference type="EC" id="2.7.1.39"/>
    </reaction>
</comment>
<evidence type="ECO:0000256" key="3">
    <source>
        <dbReference type="ARBA" id="ARBA00022697"/>
    </source>
</evidence>
<keyword evidence="5 7" id="KW-0418">Kinase</keyword>
<dbReference type="InterPro" id="IPR006204">
    <property type="entry name" value="GHMP_kinase_N_dom"/>
</dbReference>
<organism evidence="11 12">
    <name type="scientific">Melioribacter roseus (strain DSM 23840 / JCM 17771 / VKM B-2668 / P3M-2)</name>
    <dbReference type="NCBI Taxonomy" id="1191523"/>
    <lineage>
        <taxon>Bacteria</taxon>
        <taxon>Pseudomonadati</taxon>
        <taxon>Ignavibacteriota</taxon>
        <taxon>Ignavibacteria</taxon>
        <taxon>Ignavibacteriales</taxon>
        <taxon>Melioribacteraceae</taxon>
        <taxon>Melioribacter</taxon>
    </lineage>
</organism>
<keyword evidence="3 7" id="KW-0791">Threonine biosynthesis</keyword>
<dbReference type="InterPro" id="IPR013750">
    <property type="entry name" value="GHMP_kinase_C_dom"/>
</dbReference>
<dbReference type="EMBL" id="CP003557">
    <property type="protein sequence ID" value="AFN74373.1"/>
    <property type="molecule type" value="Genomic_DNA"/>
</dbReference>
<keyword evidence="12" id="KW-1185">Reference proteome</keyword>
<dbReference type="InterPro" id="IPR036554">
    <property type="entry name" value="GHMP_kinase_C_sf"/>
</dbReference>
<dbReference type="EC" id="2.7.1.39" evidence="7 8"/>
<gene>
    <name evidence="7" type="primary">thrB</name>
    <name evidence="11" type="ordered locus">MROS_1134</name>
</gene>
<dbReference type="PANTHER" id="PTHR20861:SF1">
    <property type="entry name" value="HOMOSERINE KINASE"/>
    <property type="match status" value="1"/>
</dbReference>
<feature type="domain" description="GHMP kinase C-terminal" evidence="10">
    <location>
        <begin position="212"/>
        <end position="287"/>
    </location>
</feature>
<evidence type="ECO:0000256" key="8">
    <source>
        <dbReference type="NCBIfam" id="TIGR00191"/>
    </source>
</evidence>
<feature type="domain" description="GHMP kinase N-terminal" evidence="9">
    <location>
        <begin position="65"/>
        <end position="151"/>
    </location>
</feature>
<proteinExistence type="inferred from homology"/>
<dbReference type="PIRSF" id="PIRSF000676">
    <property type="entry name" value="Homoser_kin"/>
    <property type="match status" value="1"/>
</dbReference>
<dbReference type="GO" id="GO:0005524">
    <property type="term" value="F:ATP binding"/>
    <property type="evidence" value="ECO:0007669"/>
    <property type="project" value="UniProtKB-UniRule"/>
</dbReference>
<dbReference type="UniPathway" id="UPA00050">
    <property type="reaction ID" value="UER00064"/>
</dbReference>
<reference evidence="11 12" key="1">
    <citation type="journal article" date="2013" name="PLoS ONE">
        <title>Genomic analysis of Melioribacter roseus, facultatively anaerobic organotrophic bacterium representing a novel deep lineage within Bacteriodetes/Chlorobi group.</title>
        <authorList>
            <person name="Kadnikov V.V."/>
            <person name="Mardanov A.V."/>
            <person name="Podosokorskaya O.A."/>
            <person name="Gavrilov S.N."/>
            <person name="Kublanov I.V."/>
            <person name="Beletsky A.V."/>
            <person name="Bonch-Osmolovskaya E.A."/>
            <person name="Ravin N.V."/>
        </authorList>
    </citation>
    <scope>NUCLEOTIDE SEQUENCE [LARGE SCALE GENOMIC DNA]</scope>
    <source>
        <strain evidence="12">JCM 17771 / P3M-2</strain>
    </source>
</reference>
<evidence type="ECO:0000256" key="4">
    <source>
        <dbReference type="ARBA" id="ARBA00022741"/>
    </source>
</evidence>
<keyword evidence="7" id="KW-0963">Cytoplasm</keyword>
<dbReference type="SUPFAM" id="SSF55060">
    <property type="entry name" value="GHMP Kinase, C-terminal domain"/>
    <property type="match status" value="1"/>
</dbReference>
<dbReference type="HAMAP" id="MF_00384">
    <property type="entry name" value="Homoser_kinase"/>
    <property type="match status" value="1"/>
</dbReference>
<evidence type="ECO:0000256" key="6">
    <source>
        <dbReference type="ARBA" id="ARBA00022840"/>
    </source>
</evidence>
<accession>I6ZZE7</accession>